<evidence type="ECO:0000313" key="2">
    <source>
        <dbReference type="EMBL" id="KAJ1202221.1"/>
    </source>
</evidence>
<proteinExistence type="predicted"/>
<gene>
    <name evidence="2" type="ORF">NDU88_006022</name>
</gene>
<evidence type="ECO:0000256" key="1">
    <source>
        <dbReference type="SAM" id="MobiDB-lite"/>
    </source>
</evidence>
<dbReference type="AlphaFoldDB" id="A0AAV7VN27"/>
<accession>A0AAV7VN27</accession>
<feature type="compositionally biased region" description="Gly residues" evidence="1">
    <location>
        <begin position="1"/>
        <end position="10"/>
    </location>
</feature>
<organism evidence="2 3">
    <name type="scientific">Pleurodeles waltl</name>
    <name type="common">Iberian ribbed newt</name>
    <dbReference type="NCBI Taxonomy" id="8319"/>
    <lineage>
        <taxon>Eukaryota</taxon>
        <taxon>Metazoa</taxon>
        <taxon>Chordata</taxon>
        <taxon>Craniata</taxon>
        <taxon>Vertebrata</taxon>
        <taxon>Euteleostomi</taxon>
        <taxon>Amphibia</taxon>
        <taxon>Batrachia</taxon>
        <taxon>Caudata</taxon>
        <taxon>Salamandroidea</taxon>
        <taxon>Salamandridae</taxon>
        <taxon>Pleurodelinae</taxon>
        <taxon>Pleurodeles</taxon>
    </lineage>
</organism>
<feature type="compositionally biased region" description="Pro residues" evidence="1">
    <location>
        <begin position="155"/>
        <end position="166"/>
    </location>
</feature>
<name>A0AAV7VN27_PLEWA</name>
<protein>
    <submittedName>
        <fullName evidence="2">Uncharacterized protein</fullName>
    </submittedName>
</protein>
<dbReference type="Proteomes" id="UP001066276">
    <property type="component" value="Chromosome 2_1"/>
</dbReference>
<feature type="region of interest" description="Disordered" evidence="1">
    <location>
        <begin position="1"/>
        <end position="178"/>
    </location>
</feature>
<reference evidence="2" key="1">
    <citation type="journal article" date="2022" name="bioRxiv">
        <title>Sequencing and chromosome-scale assembly of the giantPleurodeles waltlgenome.</title>
        <authorList>
            <person name="Brown T."/>
            <person name="Elewa A."/>
            <person name="Iarovenko S."/>
            <person name="Subramanian E."/>
            <person name="Araus A.J."/>
            <person name="Petzold A."/>
            <person name="Susuki M."/>
            <person name="Suzuki K.-i.T."/>
            <person name="Hayashi T."/>
            <person name="Toyoda A."/>
            <person name="Oliveira C."/>
            <person name="Osipova E."/>
            <person name="Leigh N.D."/>
            <person name="Simon A."/>
            <person name="Yun M.H."/>
        </authorList>
    </citation>
    <scope>NUCLEOTIDE SEQUENCE</scope>
    <source>
        <strain evidence="2">20211129_DDA</strain>
        <tissue evidence="2">Liver</tissue>
    </source>
</reference>
<sequence length="194" mass="19985">MKIPVGGPGGRWDPQQTRTAQSGEARGSTTGLQCRLCPRVSESSVGTGSGVPPRLSHGFTDPSGGASRRAFVAARARPRQSGAHLGRPAGLGRYGACPPGWGASPRRGPRNKPRSVSRGPRGPGIHSLLPQFDTQCVQVRPAAPGNGGGAVSTLPAPPRVPHPPVRSSPKLSTGVRQAPYSLLTQFGIRQGTGS</sequence>
<evidence type="ECO:0000313" key="3">
    <source>
        <dbReference type="Proteomes" id="UP001066276"/>
    </source>
</evidence>
<comment type="caution">
    <text evidence="2">The sequence shown here is derived from an EMBL/GenBank/DDBJ whole genome shotgun (WGS) entry which is preliminary data.</text>
</comment>
<feature type="compositionally biased region" description="Low complexity" evidence="1">
    <location>
        <begin position="66"/>
        <end position="75"/>
    </location>
</feature>
<keyword evidence="3" id="KW-1185">Reference proteome</keyword>
<dbReference type="EMBL" id="JANPWB010000003">
    <property type="protein sequence ID" value="KAJ1202221.1"/>
    <property type="molecule type" value="Genomic_DNA"/>
</dbReference>
<feature type="compositionally biased region" description="Polar residues" evidence="1">
    <location>
        <begin position="14"/>
        <end position="32"/>
    </location>
</feature>